<protein>
    <submittedName>
        <fullName evidence="3">Shr3 amino acid permease chaperone</fullName>
    </submittedName>
</protein>
<dbReference type="InterPro" id="IPR013248">
    <property type="entry name" value="Psh3/Shr3"/>
</dbReference>
<name>A0A0F7SS38_PHARH</name>
<evidence type="ECO:0000313" key="3">
    <source>
        <dbReference type="EMBL" id="CED83320.1"/>
    </source>
</evidence>
<dbReference type="GO" id="GO:0006888">
    <property type="term" value="P:endoplasmic reticulum to Golgi vesicle-mediated transport"/>
    <property type="evidence" value="ECO:0007669"/>
    <property type="project" value="TreeGrafter"/>
</dbReference>
<feature type="transmembrane region" description="Helical" evidence="2">
    <location>
        <begin position="59"/>
        <end position="76"/>
    </location>
</feature>
<dbReference type="EMBL" id="LN483142">
    <property type="protein sequence ID" value="CED83320.1"/>
    <property type="molecule type" value="Genomic_DNA"/>
</dbReference>
<evidence type="ECO:0000256" key="2">
    <source>
        <dbReference type="SAM" id="Phobius"/>
    </source>
</evidence>
<keyword evidence="2" id="KW-0472">Membrane</keyword>
<feature type="transmembrane region" description="Helical" evidence="2">
    <location>
        <begin position="7"/>
        <end position="26"/>
    </location>
</feature>
<keyword evidence="2" id="KW-1133">Transmembrane helix</keyword>
<dbReference type="AlphaFoldDB" id="A0A0F7SS38"/>
<evidence type="ECO:0000256" key="1">
    <source>
        <dbReference type="SAM" id="MobiDB-lite"/>
    </source>
</evidence>
<dbReference type="Pfam" id="PF08229">
    <property type="entry name" value="SHR3_chaperone"/>
    <property type="match status" value="1"/>
</dbReference>
<proteinExistence type="predicted"/>
<feature type="transmembrane region" description="Helical" evidence="2">
    <location>
        <begin position="83"/>
        <end position="104"/>
    </location>
</feature>
<keyword evidence="2" id="KW-0812">Transmembrane</keyword>
<dbReference type="SMART" id="SM00786">
    <property type="entry name" value="SHR3_chaperone"/>
    <property type="match status" value="1"/>
</dbReference>
<accession>A0A0F7SS38</accession>
<dbReference type="GO" id="GO:0005789">
    <property type="term" value="C:endoplasmic reticulum membrane"/>
    <property type="evidence" value="ECO:0007669"/>
    <property type="project" value="TreeGrafter"/>
</dbReference>
<feature type="region of interest" description="Disordered" evidence="1">
    <location>
        <begin position="179"/>
        <end position="199"/>
    </location>
</feature>
<dbReference type="GO" id="GO:0051082">
    <property type="term" value="F:unfolded protein binding"/>
    <property type="evidence" value="ECO:0007669"/>
    <property type="project" value="TreeGrafter"/>
</dbReference>
<dbReference type="PANTHER" id="PTHR28228">
    <property type="entry name" value="SECRETORY COMPONENT PROTEIN SHR3"/>
    <property type="match status" value="1"/>
</dbReference>
<reference evidence="3" key="1">
    <citation type="submission" date="2014-08" db="EMBL/GenBank/DDBJ databases">
        <authorList>
            <person name="Sharma Rahul"/>
            <person name="Thines Marco"/>
        </authorList>
    </citation>
    <scope>NUCLEOTIDE SEQUENCE</scope>
</reference>
<dbReference type="PANTHER" id="PTHR28228:SF1">
    <property type="entry name" value="SECRETORY COMPONENT PROTEIN SHR3"/>
    <property type="match status" value="1"/>
</dbReference>
<feature type="transmembrane region" description="Helical" evidence="2">
    <location>
        <begin position="145"/>
        <end position="166"/>
    </location>
</feature>
<sequence>MPAFLSSVVYTCSAFLLGVVLVNQIVDYDLLYSQLTEASIEKAYVYYQTWWDAPVGVKALLHVLAVSPVLALILKLNAWTESAIFFDGSALVLQVATLILYLTVHIPSLRTFLPPSPPAPAGTWSFLPPAVVPEVPPSAGDRADAVRVLAAGNALVAICLIGTIGMQAGQEYARKTEEREQRLMDEKAQREAERVKKDL</sequence>
<organism evidence="3">
    <name type="scientific">Phaffia rhodozyma</name>
    <name type="common">Yeast</name>
    <name type="synonym">Xanthophyllomyces dendrorhous</name>
    <dbReference type="NCBI Taxonomy" id="264483"/>
    <lineage>
        <taxon>Eukaryota</taxon>
        <taxon>Fungi</taxon>
        <taxon>Dikarya</taxon>
        <taxon>Basidiomycota</taxon>
        <taxon>Agaricomycotina</taxon>
        <taxon>Tremellomycetes</taxon>
        <taxon>Cystofilobasidiales</taxon>
        <taxon>Mrakiaceae</taxon>
        <taxon>Phaffia</taxon>
    </lineage>
</organism>